<dbReference type="Pfam" id="PF07714">
    <property type="entry name" value="PK_Tyr_Ser-Thr"/>
    <property type="match status" value="1"/>
</dbReference>
<evidence type="ECO:0000256" key="10">
    <source>
        <dbReference type="ARBA" id="ARBA00022741"/>
    </source>
</evidence>
<dbReference type="Gene3D" id="3.30.200.20">
    <property type="entry name" value="Phosphorylase Kinase, domain 1"/>
    <property type="match status" value="1"/>
</dbReference>
<evidence type="ECO:0000259" key="20">
    <source>
        <dbReference type="PROSITE" id="PS50011"/>
    </source>
</evidence>
<evidence type="ECO:0000256" key="4">
    <source>
        <dbReference type="ARBA" id="ARBA00022475"/>
    </source>
</evidence>
<keyword evidence="15" id="KW-0675">Receptor</keyword>
<dbReference type="Proteomes" id="UP000230069">
    <property type="component" value="Unassembled WGS sequence"/>
</dbReference>
<dbReference type="InterPro" id="IPR000985">
    <property type="entry name" value="Lectin_LegA_CS"/>
</dbReference>
<dbReference type="GO" id="GO:0030246">
    <property type="term" value="F:carbohydrate binding"/>
    <property type="evidence" value="ECO:0007669"/>
    <property type="project" value="UniProtKB-KW"/>
</dbReference>
<keyword evidence="16" id="KW-0325">Glycoprotein</keyword>
<dbReference type="EMBL" id="KZ305027">
    <property type="protein sequence ID" value="PIA51933.1"/>
    <property type="molecule type" value="Genomic_DNA"/>
</dbReference>
<evidence type="ECO:0000256" key="16">
    <source>
        <dbReference type="ARBA" id="ARBA00023180"/>
    </source>
</evidence>
<evidence type="ECO:0000256" key="7">
    <source>
        <dbReference type="ARBA" id="ARBA00022692"/>
    </source>
</evidence>
<evidence type="ECO:0000256" key="8">
    <source>
        <dbReference type="ARBA" id="ARBA00022729"/>
    </source>
</evidence>
<dbReference type="PANTHER" id="PTHR27007">
    <property type="match status" value="1"/>
</dbReference>
<dbReference type="GO" id="GO:0002229">
    <property type="term" value="P:defense response to oomycetes"/>
    <property type="evidence" value="ECO:0007669"/>
    <property type="project" value="UniProtKB-ARBA"/>
</dbReference>
<keyword evidence="8" id="KW-0732">Signal</keyword>
<dbReference type="PROSITE" id="PS50011">
    <property type="entry name" value="PROTEIN_KINASE_DOM"/>
    <property type="match status" value="1"/>
</dbReference>
<comment type="similarity">
    <text evidence="2">In the N-terminal section; belongs to the leguminous lectin family.</text>
</comment>
<comment type="similarity">
    <text evidence="3">In the C-terminal section; belongs to the protein kinase superfamily. Ser/Thr protein kinase family.</text>
</comment>
<dbReference type="InterPro" id="IPR011009">
    <property type="entry name" value="Kinase-like_dom_sf"/>
</dbReference>
<feature type="domain" description="Protein kinase" evidence="20">
    <location>
        <begin position="370"/>
        <end position="650"/>
    </location>
</feature>
<dbReference type="InParanoid" id="A0A2G5E853"/>
<evidence type="ECO:0000256" key="3">
    <source>
        <dbReference type="ARBA" id="ARBA00010217"/>
    </source>
</evidence>
<evidence type="ECO:0000256" key="18">
    <source>
        <dbReference type="SAM" id="MobiDB-lite"/>
    </source>
</evidence>
<feature type="transmembrane region" description="Helical" evidence="19">
    <location>
        <begin position="20"/>
        <end position="38"/>
    </location>
</feature>
<dbReference type="InterPro" id="IPR013320">
    <property type="entry name" value="ConA-like_dom_sf"/>
</dbReference>
<dbReference type="Pfam" id="PF00139">
    <property type="entry name" value="Lectin_legB"/>
    <property type="match status" value="1"/>
</dbReference>
<dbReference type="InterPro" id="IPR050528">
    <property type="entry name" value="L-type_Lectin-RKs"/>
</dbReference>
<dbReference type="AlphaFoldDB" id="A0A2G5E853"/>
<feature type="compositionally biased region" description="Low complexity" evidence="18">
    <location>
        <begin position="672"/>
        <end position="701"/>
    </location>
</feature>
<keyword evidence="4" id="KW-1003">Cell membrane</keyword>
<dbReference type="SMART" id="SM00220">
    <property type="entry name" value="S_TKc"/>
    <property type="match status" value="1"/>
</dbReference>
<dbReference type="STRING" id="218851.A0A2G5E853"/>
<protein>
    <recommendedName>
        <fullName evidence="20">Protein kinase domain-containing protein</fullName>
    </recommendedName>
</protein>
<organism evidence="21 22">
    <name type="scientific">Aquilegia coerulea</name>
    <name type="common">Rocky mountain columbine</name>
    <dbReference type="NCBI Taxonomy" id="218851"/>
    <lineage>
        <taxon>Eukaryota</taxon>
        <taxon>Viridiplantae</taxon>
        <taxon>Streptophyta</taxon>
        <taxon>Embryophyta</taxon>
        <taxon>Tracheophyta</taxon>
        <taxon>Spermatophyta</taxon>
        <taxon>Magnoliopsida</taxon>
        <taxon>Ranunculales</taxon>
        <taxon>Ranunculaceae</taxon>
        <taxon>Thalictroideae</taxon>
        <taxon>Aquilegia</taxon>
    </lineage>
</organism>
<evidence type="ECO:0000256" key="19">
    <source>
        <dbReference type="SAM" id="Phobius"/>
    </source>
</evidence>
<evidence type="ECO:0000256" key="2">
    <source>
        <dbReference type="ARBA" id="ARBA00008536"/>
    </source>
</evidence>
<evidence type="ECO:0000256" key="1">
    <source>
        <dbReference type="ARBA" id="ARBA00004251"/>
    </source>
</evidence>
<dbReference type="InterPro" id="IPR001245">
    <property type="entry name" value="Ser-Thr/Tyr_kinase_cat_dom"/>
</dbReference>
<dbReference type="PROSITE" id="PS00108">
    <property type="entry name" value="PROTEIN_KINASE_ST"/>
    <property type="match status" value="1"/>
</dbReference>
<feature type="binding site" evidence="17">
    <location>
        <position position="401"/>
    </location>
    <ligand>
        <name>ATP</name>
        <dbReference type="ChEBI" id="CHEBI:30616"/>
    </ligand>
</feature>
<evidence type="ECO:0000313" key="22">
    <source>
        <dbReference type="Proteomes" id="UP000230069"/>
    </source>
</evidence>
<dbReference type="InterPro" id="IPR000719">
    <property type="entry name" value="Prot_kinase_dom"/>
</dbReference>
<keyword evidence="11" id="KW-0418">Kinase</keyword>
<dbReference type="PROSITE" id="PS00308">
    <property type="entry name" value="LECTIN_LEGUME_ALPHA"/>
    <property type="match status" value="1"/>
</dbReference>
<keyword evidence="14 19" id="KW-0472">Membrane</keyword>
<dbReference type="InterPro" id="IPR001220">
    <property type="entry name" value="Legume_lectin_dom"/>
</dbReference>
<dbReference type="CDD" id="cd06899">
    <property type="entry name" value="lectin_legume_LecRK_Arcelin_ConA"/>
    <property type="match status" value="1"/>
</dbReference>
<keyword evidence="6" id="KW-0808">Transferase</keyword>
<dbReference type="SUPFAM" id="SSF49899">
    <property type="entry name" value="Concanavalin A-like lectins/glucanases"/>
    <property type="match status" value="1"/>
</dbReference>
<keyword evidence="5" id="KW-0723">Serine/threonine-protein kinase</keyword>
<dbReference type="GO" id="GO:0005524">
    <property type="term" value="F:ATP binding"/>
    <property type="evidence" value="ECO:0007669"/>
    <property type="project" value="UniProtKB-UniRule"/>
</dbReference>
<keyword evidence="22" id="KW-1185">Reference proteome</keyword>
<dbReference type="Gene3D" id="2.60.120.200">
    <property type="match status" value="1"/>
</dbReference>
<evidence type="ECO:0000256" key="11">
    <source>
        <dbReference type="ARBA" id="ARBA00022777"/>
    </source>
</evidence>
<evidence type="ECO:0000256" key="5">
    <source>
        <dbReference type="ARBA" id="ARBA00022527"/>
    </source>
</evidence>
<name>A0A2G5E853_AQUCA</name>
<dbReference type="Gene3D" id="1.10.510.10">
    <property type="entry name" value="Transferase(Phosphotransferase) domain 1"/>
    <property type="match status" value="1"/>
</dbReference>
<proteinExistence type="inferred from homology"/>
<keyword evidence="9" id="KW-0430">Lectin</keyword>
<evidence type="ECO:0000256" key="14">
    <source>
        <dbReference type="ARBA" id="ARBA00023136"/>
    </source>
</evidence>
<evidence type="ECO:0000256" key="17">
    <source>
        <dbReference type="PROSITE-ProRule" id="PRU10141"/>
    </source>
</evidence>
<evidence type="ECO:0000313" key="21">
    <source>
        <dbReference type="EMBL" id="PIA51933.1"/>
    </source>
</evidence>
<dbReference type="GO" id="GO:0004674">
    <property type="term" value="F:protein serine/threonine kinase activity"/>
    <property type="evidence" value="ECO:0007669"/>
    <property type="project" value="UniProtKB-KW"/>
</dbReference>
<keyword evidence="12 17" id="KW-0067">ATP-binding</keyword>
<feature type="region of interest" description="Disordered" evidence="18">
    <location>
        <begin position="663"/>
        <end position="701"/>
    </location>
</feature>
<dbReference type="InterPro" id="IPR017441">
    <property type="entry name" value="Protein_kinase_ATP_BS"/>
</dbReference>
<dbReference type="InterPro" id="IPR008271">
    <property type="entry name" value="Ser/Thr_kinase_AS"/>
</dbReference>
<evidence type="ECO:0000256" key="13">
    <source>
        <dbReference type="ARBA" id="ARBA00022989"/>
    </source>
</evidence>
<reference evidence="21 22" key="1">
    <citation type="submission" date="2017-09" db="EMBL/GenBank/DDBJ databases">
        <title>WGS assembly of Aquilegia coerulea Goldsmith.</title>
        <authorList>
            <person name="Hodges S."/>
            <person name="Kramer E."/>
            <person name="Nordborg M."/>
            <person name="Tomkins J."/>
            <person name="Borevitz J."/>
            <person name="Derieg N."/>
            <person name="Yan J."/>
            <person name="Mihaltcheva S."/>
            <person name="Hayes R.D."/>
            <person name="Rokhsar D."/>
        </authorList>
    </citation>
    <scope>NUCLEOTIDE SEQUENCE [LARGE SCALE GENOMIC DNA]</scope>
    <source>
        <strain evidence="22">cv. Goldsmith</strain>
    </source>
</reference>
<evidence type="ECO:0000256" key="12">
    <source>
        <dbReference type="ARBA" id="ARBA00022840"/>
    </source>
</evidence>
<gene>
    <name evidence="21" type="ORF">AQUCO_01000063v1</name>
</gene>
<sequence length="701" mass="77528">MALFNGKSFITPSSSPQTITFFLELLMFLLLIPFVKAISFKYPRFDSNPQKINLQGDATIGDGVIDLTRNRVDKSLVFSIGRALYADPVHLYDVTTGEVADFITHFQFKISVPSNQDYYADGLAFFLAPNGSDIPPFTNLTGGYLGLFSESSKFNSSENPVVAIEFDTYQNGWDPLGDHVGIDINSIDSVAINNHTSFTNGTAYVWVQYISSTNNLSVYLAHDDVMEQNLILSLDLNLRDILPEWVNVGFSATTGTAYELHKILSWDFTSTDFPSKSTDISPKDSSSSIGTGEVGPKKANIKLLIGLVVGGSFLVVGVSLILFVWQKKSKNGKKYDEDTISDISTDNDYEKGTGPKKFTRGEIVRATNNFDEEGKLGEGGFGSVYRGLLSVSDKIVDVAVKRVSKDSKQGKKEFVSEVRTISQLGHRNLVKLIGWCHEKREFLLIYEFMHNGSLDYHLFGGRTMLTWVLRYHIAHGLASALLYLHEEFEQCVVHRDIKSSNVMLDSKFNAKLGDFGLARFGDHEMGIKTTRLAGTMGYMAPECTVSGKANKESDVYSFGVVALEIACGRRAVEPREKEGKVGLVAWVWELYGSGRLLEAADSKLSNDFDEQQIERLMIVGLWCSNWDSILRPSIRQAIRVLDFEAPLPELPSKMSVPTHFKFSGSQSEASCSSYGTKSSHTGTSTKSSTSSSAALLHSETR</sequence>
<dbReference type="FunFam" id="1.10.510.10:FF:000240">
    <property type="entry name" value="Lectin-domain containing receptor kinase A4.3"/>
    <property type="match status" value="1"/>
</dbReference>
<keyword evidence="13 19" id="KW-1133">Transmembrane helix</keyword>
<dbReference type="CDD" id="cd14066">
    <property type="entry name" value="STKc_IRAK"/>
    <property type="match status" value="1"/>
</dbReference>
<accession>A0A2G5E853</accession>
<dbReference type="OrthoDB" id="4062651at2759"/>
<evidence type="ECO:0000256" key="6">
    <source>
        <dbReference type="ARBA" id="ARBA00022679"/>
    </source>
</evidence>
<dbReference type="GO" id="GO:0005886">
    <property type="term" value="C:plasma membrane"/>
    <property type="evidence" value="ECO:0007669"/>
    <property type="project" value="UniProtKB-SubCell"/>
</dbReference>
<evidence type="ECO:0000256" key="9">
    <source>
        <dbReference type="ARBA" id="ARBA00022734"/>
    </source>
</evidence>
<comment type="subcellular location">
    <subcellularLocation>
        <location evidence="1">Cell membrane</location>
        <topology evidence="1">Single-pass type I membrane protein</topology>
    </subcellularLocation>
</comment>
<dbReference type="PROSITE" id="PS00107">
    <property type="entry name" value="PROTEIN_KINASE_ATP"/>
    <property type="match status" value="1"/>
</dbReference>
<evidence type="ECO:0000256" key="15">
    <source>
        <dbReference type="ARBA" id="ARBA00023170"/>
    </source>
</evidence>
<keyword evidence="7 19" id="KW-0812">Transmembrane</keyword>
<dbReference type="SUPFAM" id="SSF56112">
    <property type="entry name" value="Protein kinase-like (PK-like)"/>
    <property type="match status" value="1"/>
</dbReference>
<keyword evidence="10 17" id="KW-0547">Nucleotide-binding</keyword>
<feature type="transmembrane region" description="Helical" evidence="19">
    <location>
        <begin position="303"/>
        <end position="325"/>
    </location>
</feature>
<dbReference type="FunFam" id="3.30.200.20:FF:000168">
    <property type="entry name" value="L-type lectin-domain containing receptor kinase IX.1"/>
    <property type="match status" value="1"/>
</dbReference>